<reference evidence="1 2" key="1">
    <citation type="submission" date="2024-05" db="EMBL/GenBank/DDBJ databases">
        <title>Genome sequencing and assembly of Indian major carp, Cirrhinus mrigala (Hamilton, 1822).</title>
        <authorList>
            <person name="Mohindra V."/>
            <person name="Chowdhury L.M."/>
            <person name="Lal K."/>
            <person name="Jena J.K."/>
        </authorList>
    </citation>
    <scope>NUCLEOTIDE SEQUENCE [LARGE SCALE GENOMIC DNA]</scope>
    <source>
        <strain evidence="1">CM1030</strain>
        <tissue evidence="1">Blood</tissue>
    </source>
</reference>
<evidence type="ECO:0000313" key="1">
    <source>
        <dbReference type="EMBL" id="KAL0198256.1"/>
    </source>
</evidence>
<dbReference type="EMBL" id="JAMKFB020000003">
    <property type="protein sequence ID" value="KAL0198256.1"/>
    <property type="molecule type" value="Genomic_DNA"/>
</dbReference>
<comment type="caution">
    <text evidence="1">The sequence shown here is derived from an EMBL/GenBank/DDBJ whole genome shotgun (WGS) entry which is preliminary data.</text>
</comment>
<proteinExistence type="predicted"/>
<keyword evidence="2" id="KW-1185">Reference proteome</keyword>
<gene>
    <name evidence="1" type="ORF">M9458_006796</name>
</gene>
<accession>A0ABD0RJZ7</accession>
<organism evidence="1 2">
    <name type="scientific">Cirrhinus mrigala</name>
    <name type="common">Mrigala</name>
    <dbReference type="NCBI Taxonomy" id="683832"/>
    <lineage>
        <taxon>Eukaryota</taxon>
        <taxon>Metazoa</taxon>
        <taxon>Chordata</taxon>
        <taxon>Craniata</taxon>
        <taxon>Vertebrata</taxon>
        <taxon>Euteleostomi</taxon>
        <taxon>Actinopterygii</taxon>
        <taxon>Neopterygii</taxon>
        <taxon>Teleostei</taxon>
        <taxon>Ostariophysi</taxon>
        <taxon>Cypriniformes</taxon>
        <taxon>Cyprinidae</taxon>
        <taxon>Labeoninae</taxon>
        <taxon>Labeonini</taxon>
        <taxon>Cirrhinus</taxon>
    </lineage>
</organism>
<feature type="non-terminal residue" evidence="1">
    <location>
        <position position="1"/>
    </location>
</feature>
<evidence type="ECO:0000313" key="2">
    <source>
        <dbReference type="Proteomes" id="UP001529510"/>
    </source>
</evidence>
<dbReference type="AlphaFoldDB" id="A0ABD0RJZ7"/>
<sequence>LSLLISWSTATQGPLLRNSPMTCCAASMTETVWPLTQSQASLTASEGCQSQLFRHMRSRPF</sequence>
<dbReference type="Proteomes" id="UP001529510">
    <property type="component" value="Unassembled WGS sequence"/>
</dbReference>
<protein>
    <submittedName>
        <fullName evidence="1">Uncharacterized protein</fullName>
    </submittedName>
</protein>
<name>A0ABD0RJZ7_CIRMR</name>